<dbReference type="Proteomes" id="UP000095286">
    <property type="component" value="Unplaced"/>
</dbReference>
<dbReference type="WBParaSite" id="RSKR_0000293800.1">
    <property type="protein sequence ID" value="RSKR_0000293800.1"/>
    <property type="gene ID" value="RSKR_0000293800"/>
</dbReference>
<protein>
    <submittedName>
        <fullName evidence="2">Uncharacterized protein</fullName>
    </submittedName>
</protein>
<name>A0AC35TQD7_9BILA</name>
<proteinExistence type="predicted"/>
<reference evidence="2" key="1">
    <citation type="submission" date="2016-11" db="UniProtKB">
        <authorList>
            <consortium name="WormBaseParasite"/>
        </authorList>
    </citation>
    <scope>IDENTIFICATION</scope>
    <source>
        <strain evidence="2">KR3021</strain>
    </source>
</reference>
<sequence length="330" mass="36734">MANESVSNSSNLITHQNVNKTIAATVKPIVHLPIYIERFLAAGTSNQNNAMIDQSESVNINEFKRNTGELDMLIGFLLMNGSCIAFFIFFGLCVIFNCLRQRPKFLIQDRELLKKTFISTKPPPTTLPQQHVLTNSQPNLRVDVRPHKFKKFVLRAMACPGVRDNMEAVAACEEGRLLSSEPGTSHITSTDTPERTESTTVSDNERMIQESDIVNRNGVALKNTVTSYTIQSERGTFLSKLSQSFRLSRQKSTFTKQNGNRLSMNGAPQSNRSNSPQPNGTTTKTNQAPNLQPLHSPPSNQVNVIMVEMDPSIVRQNLLAGLTLDDLHYT</sequence>
<accession>A0AC35TQD7</accession>
<evidence type="ECO:0000313" key="2">
    <source>
        <dbReference type="WBParaSite" id="RSKR_0000293800.1"/>
    </source>
</evidence>
<evidence type="ECO:0000313" key="1">
    <source>
        <dbReference type="Proteomes" id="UP000095286"/>
    </source>
</evidence>
<organism evidence="1 2">
    <name type="scientific">Rhabditophanes sp. KR3021</name>
    <dbReference type="NCBI Taxonomy" id="114890"/>
    <lineage>
        <taxon>Eukaryota</taxon>
        <taxon>Metazoa</taxon>
        <taxon>Ecdysozoa</taxon>
        <taxon>Nematoda</taxon>
        <taxon>Chromadorea</taxon>
        <taxon>Rhabditida</taxon>
        <taxon>Tylenchina</taxon>
        <taxon>Panagrolaimomorpha</taxon>
        <taxon>Strongyloidoidea</taxon>
        <taxon>Alloionematidae</taxon>
        <taxon>Rhabditophanes</taxon>
    </lineage>
</organism>